<reference evidence="1" key="2">
    <citation type="journal article" date="2022" name="New Phytol.">
        <title>Evolutionary transition to the ectomycorrhizal habit in the genomes of a hyperdiverse lineage of mushroom-forming fungi.</title>
        <authorList>
            <person name="Looney B."/>
            <person name="Miyauchi S."/>
            <person name="Morin E."/>
            <person name="Drula E."/>
            <person name="Courty P.E."/>
            <person name="Kohler A."/>
            <person name="Kuo A."/>
            <person name="LaButti K."/>
            <person name="Pangilinan J."/>
            <person name="Lipzen A."/>
            <person name="Riley R."/>
            <person name="Andreopoulos W."/>
            <person name="He G."/>
            <person name="Johnson J."/>
            <person name="Nolan M."/>
            <person name="Tritt A."/>
            <person name="Barry K.W."/>
            <person name="Grigoriev I.V."/>
            <person name="Nagy L.G."/>
            <person name="Hibbett D."/>
            <person name="Henrissat B."/>
            <person name="Matheny P.B."/>
            <person name="Labbe J."/>
            <person name="Martin F.M."/>
        </authorList>
    </citation>
    <scope>NUCLEOTIDE SEQUENCE</scope>
    <source>
        <strain evidence="1">FP105234-sp</strain>
    </source>
</reference>
<sequence length="429" mass="47326">MSDSYDKPPPDTLITSPNPASSPEFNDLALEICMATVALKGIRAGEPYIAKRPAKNLTAMQHVVSLLSTGTPEELSRLEQDISASQVIAVTGATNVSGRLEGLVLADRNTRGRPLEESDTLKITVEPLKSRLTGEKILAQWRTRPPEHHLEDVFAIIKDFQSGACPSTGNNQALFCALYLSHGYPKIAGRMLHLYKRQLWGKHPIDVLESRLISGEPFTLTQGRPWTVYVNSAATLAKLQKYGISRPSQADTVAYSVTAEEVPKWIRAFTSTYREIEGKLLNADRKSYKYPADVRDIGSAVIPLECLRGFLDSNFLRDLLQDEALSLALAKRPGSGSETSDVSGDGDPDLNEEDKVDPDDRQDPEESIGHHVIRYLKTITAPVTAIHSLARKAQRPSSRKGRHLSTPSMCSSVAQSKRKIMLRGSWTRD</sequence>
<gene>
    <name evidence="1" type="ORF">FA95DRAFT_1556004</name>
</gene>
<proteinExistence type="predicted"/>
<dbReference type="EMBL" id="MU275865">
    <property type="protein sequence ID" value="KAI0050083.1"/>
    <property type="molecule type" value="Genomic_DNA"/>
</dbReference>
<evidence type="ECO:0000313" key="1">
    <source>
        <dbReference type="EMBL" id="KAI0050083.1"/>
    </source>
</evidence>
<accession>A0ACB8S0W9</accession>
<organism evidence="1 2">
    <name type="scientific">Auriscalpium vulgare</name>
    <dbReference type="NCBI Taxonomy" id="40419"/>
    <lineage>
        <taxon>Eukaryota</taxon>
        <taxon>Fungi</taxon>
        <taxon>Dikarya</taxon>
        <taxon>Basidiomycota</taxon>
        <taxon>Agaricomycotina</taxon>
        <taxon>Agaricomycetes</taxon>
        <taxon>Russulales</taxon>
        <taxon>Auriscalpiaceae</taxon>
        <taxon>Auriscalpium</taxon>
    </lineage>
</organism>
<evidence type="ECO:0000313" key="2">
    <source>
        <dbReference type="Proteomes" id="UP000814033"/>
    </source>
</evidence>
<dbReference type="Proteomes" id="UP000814033">
    <property type="component" value="Unassembled WGS sequence"/>
</dbReference>
<protein>
    <submittedName>
        <fullName evidence="1">Uncharacterized protein</fullName>
    </submittedName>
</protein>
<name>A0ACB8S0W9_9AGAM</name>
<keyword evidence="2" id="KW-1185">Reference proteome</keyword>
<comment type="caution">
    <text evidence="1">The sequence shown here is derived from an EMBL/GenBank/DDBJ whole genome shotgun (WGS) entry which is preliminary data.</text>
</comment>
<reference evidence="1" key="1">
    <citation type="submission" date="2021-02" db="EMBL/GenBank/DDBJ databases">
        <authorList>
            <consortium name="DOE Joint Genome Institute"/>
            <person name="Ahrendt S."/>
            <person name="Looney B.P."/>
            <person name="Miyauchi S."/>
            <person name="Morin E."/>
            <person name="Drula E."/>
            <person name="Courty P.E."/>
            <person name="Chicoki N."/>
            <person name="Fauchery L."/>
            <person name="Kohler A."/>
            <person name="Kuo A."/>
            <person name="Labutti K."/>
            <person name="Pangilinan J."/>
            <person name="Lipzen A."/>
            <person name="Riley R."/>
            <person name="Andreopoulos W."/>
            <person name="He G."/>
            <person name="Johnson J."/>
            <person name="Barry K.W."/>
            <person name="Grigoriev I.V."/>
            <person name="Nagy L."/>
            <person name="Hibbett D."/>
            <person name="Henrissat B."/>
            <person name="Matheny P.B."/>
            <person name="Labbe J."/>
            <person name="Martin F."/>
        </authorList>
    </citation>
    <scope>NUCLEOTIDE SEQUENCE</scope>
    <source>
        <strain evidence="1">FP105234-sp</strain>
    </source>
</reference>